<evidence type="ECO:0000313" key="3">
    <source>
        <dbReference type="Proteomes" id="UP000662939"/>
    </source>
</evidence>
<keyword evidence="3" id="KW-1185">Reference proteome</keyword>
<evidence type="ECO:0000259" key="1">
    <source>
        <dbReference type="Pfam" id="PF04149"/>
    </source>
</evidence>
<organism evidence="2 3">
    <name type="scientific">Natronoglycomyces albus</name>
    <dbReference type="NCBI Taxonomy" id="2811108"/>
    <lineage>
        <taxon>Bacteria</taxon>
        <taxon>Bacillati</taxon>
        <taxon>Actinomycetota</taxon>
        <taxon>Actinomycetes</taxon>
        <taxon>Glycomycetales</taxon>
        <taxon>Glycomycetaceae</taxon>
        <taxon>Natronoglycomyces</taxon>
    </lineage>
</organism>
<dbReference type="AlphaFoldDB" id="A0A895XN53"/>
<protein>
    <submittedName>
        <fullName evidence="2">DUF397 domain-containing protein</fullName>
    </submittedName>
</protein>
<dbReference type="InterPro" id="IPR007278">
    <property type="entry name" value="DUF397"/>
</dbReference>
<dbReference type="Proteomes" id="UP000662939">
    <property type="component" value="Chromosome"/>
</dbReference>
<sequence>MTFPKTDQDLTAAEIAGIKWQKSTQSTGDNNSNCVEVGQLADGSGRVVVRHSHAPDGDLIVYTPQEWVAFIEGVKDGEFDF</sequence>
<name>A0A895XN53_9ACTN</name>
<accession>A0A895XN53</accession>
<evidence type="ECO:0000313" key="2">
    <source>
        <dbReference type="EMBL" id="QSB04963.1"/>
    </source>
</evidence>
<proteinExistence type="predicted"/>
<dbReference type="Pfam" id="PF04149">
    <property type="entry name" value="DUF397"/>
    <property type="match status" value="1"/>
</dbReference>
<gene>
    <name evidence="2" type="ORF">JQS30_14545</name>
</gene>
<reference evidence="2" key="1">
    <citation type="submission" date="2021-02" db="EMBL/GenBank/DDBJ databases">
        <title>Natronoglycomyces albus gen. nov., sp. nov, a haloalkaliphilic actinobacterium from a soda solonchak soil.</title>
        <authorList>
            <person name="Sorokin D.Y."/>
            <person name="Khijniak T.V."/>
            <person name="Zakharycheva A.P."/>
            <person name="Boueva O.V."/>
            <person name="Ariskina E.V."/>
            <person name="Hahnke R.L."/>
            <person name="Bunk B."/>
            <person name="Sproer C."/>
            <person name="Schumann P."/>
            <person name="Evtushenko L.I."/>
            <person name="Kublanov I.V."/>
        </authorList>
    </citation>
    <scope>NUCLEOTIDE SEQUENCE</scope>
    <source>
        <strain evidence="2">DSM 106290</strain>
    </source>
</reference>
<dbReference type="KEGG" id="nav:JQS30_14545"/>
<dbReference type="EMBL" id="CP070496">
    <property type="protein sequence ID" value="QSB04963.1"/>
    <property type="molecule type" value="Genomic_DNA"/>
</dbReference>
<feature type="domain" description="DUF397" evidence="1">
    <location>
        <begin position="19"/>
        <end position="75"/>
    </location>
</feature>
<dbReference type="RefSeq" id="WP_213170963.1">
    <property type="nucleotide sequence ID" value="NZ_CP070496.1"/>
</dbReference>